<dbReference type="InterPro" id="IPR036129">
    <property type="entry name" value="Glycerate_kinase_sf"/>
</dbReference>
<dbReference type="InterPro" id="IPR018193">
    <property type="entry name" value="Glyc_kinase_flavodox-like_fold"/>
</dbReference>
<dbReference type="NCBIfam" id="TIGR00045">
    <property type="entry name" value="glycerate kinase"/>
    <property type="match status" value="2"/>
</dbReference>
<proteinExistence type="inferred from homology"/>
<evidence type="ECO:0000313" key="6">
    <source>
        <dbReference type="EMBL" id="MFF4772262.1"/>
    </source>
</evidence>
<name>A0ABW6V0X6_MICFU</name>
<dbReference type="Pfam" id="PF02595">
    <property type="entry name" value="Gly_kinase"/>
    <property type="match status" value="2"/>
</dbReference>
<dbReference type="GO" id="GO:0016301">
    <property type="term" value="F:kinase activity"/>
    <property type="evidence" value="ECO:0007669"/>
    <property type="project" value="UniProtKB-KW"/>
</dbReference>
<sequence>MRDHVVIAPDKFRGSLTAADVAARVAAGLGDVPTLRIPVADGGDGTVDAVVACGFTRVEVEVTGPVGDPVRASYAARDGVAVVELAEASGLRRLPGGPAPLTATSYGTGELIAHAVRHGARKVVLGLGGSACTDGGAGMLQALGARLLDENGEELPPGGAALRRLATVDISAFSAGHAHGHEHEHGQAEGQADGHGHGHGHGHSGRGLADVEFVVASDVDNPLLGPHGAAAVYSPQKGAGPEDVAVLEAGLARLAAVAAHTHGAVGAVEHDGVVRAIGVAGRPGAGAAGGVGFAALAFLHAEISPGIEYLLGLLEFDRHVEGARLVITGEGALDEQSLRGKAPLGVAAAAAKHGVPVVAVCGRRSISDEELRSAGISQAYALTDLEPDVEKCMAEPGPLLERLAALIASDHLSPFAGRHDDANGGSA</sequence>
<dbReference type="PIRSF" id="PIRSF006078">
    <property type="entry name" value="GlxK"/>
    <property type="match status" value="1"/>
</dbReference>
<evidence type="ECO:0000256" key="4">
    <source>
        <dbReference type="PIRNR" id="PIRNR006078"/>
    </source>
</evidence>
<dbReference type="Gene3D" id="3.40.50.10350">
    <property type="entry name" value="Glycerate kinase, domain 1"/>
    <property type="match status" value="1"/>
</dbReference>
<comment type="caution">
    <text evidence="6">The sequence shown here is derived from an EMBL/GenBank/DDBJ whole genome shotgun (WGS) entry which is preliminary data.</text>
</comment>
<accession>A0ABW6V0X6</accession>
<keyword evidence="7" id="KW-1185">Reference proteome</keyword>
<evidence type="ECO:0000313" key="7">
    <source>
        <dbReference type="Proteomes" id="UP001602119"/>
    </source>
</evidence>
<dbReference type="PANTHER" id="PTHR21599:SF0">
    <property type="entry name" value="GLYCERATE KINASE"/>
    <property type="match status" value="1"/>
</dbReference>
<evidence type="ECO:0000256" key="5">
    <source>
        <dbReference type="SAM" id="MobiDB-lite"/>
    </source>
</evidence>
<protein>
    <submittedName>
        <fullName evidence="6">Glycerate kinase</fullName>
    </submittedName>
</protein>
<dbReference type="Proteomes" id="UP001602119">
    <property type="component" value="Unassembled WGS sequence"/>
</dbReference>
<dbReference type="RefSeq" id="WP_387340764.1">
    <property type="nucleotide sequence ID" value="NZ_JBIAXI010000003.1"/>
</dbReference>
<gene>
    <name evidence="6" type="ORF">ACFY05_05325</name>
</gene>
<evidence type="ECO:0000256" key="1">
    <source>
        <dbReference type="ARBA" id="ARBA00006284"/>
    </source>
</evidence>
<evidence type="ECO:0000256" key="2">
    <source>
        <dbReference type="ARBA" id="ARBA00022679"/>
    </source>
</evidence>
<reference evidence="6 7" key="1">
    <citation type="submission" date="2024-10" db="EMBL/GenBank/DDBJ databases">
        <title>The Natural Products Discovery Center: Release of the First 8490 Sequenced Strains for Exploring Actinobacteria Biosynthetic Diversity.</title>
        <authorList>
            <person name="Kalkreuter E."/>
            <person name="Kautsar S.A."/>
            <person name="Yang D."/>
            <person name="Bader C.D."/>
            <person name="Teijaro C.N."/>
            <person name="Fluegel L."/>
            <person name="Davis C.M."/>
            <person name="Simpson J.R."/>
            <person name="Lauterbach L."/>
            <person name="Steele A.D."/>
            <person name="Gui C."/>
            <person name="Meng S."/>
            <person name="Li G."/>
            <person name="Viehrig K."/>
            <person name="Ye F."/>
            <person name="Su P."/>
            <person name="Kiefer A.F."/>
            <person name="Nichols A."/>
            <person name="Cepeda A.J."/>
            <person name="Yan W."/>
            <person name="Fan B."/>
            <person name="Jiang Y."/>
            <person name="Adhikari A."/>
            <person name="Zheng C.-J."/>
            <person name="Schuster L."/>
            <person name="Cowan T.M."/>
            <person name="Smanski M.J."/>
            <person name="Chevrette M.G."/>
            <person name="De Carvalho L.P.S."/>
            <person name="Shen B."/>
        </authorList>
    </citation>
    <scope>NUCLEOTIDE SEQUENCE [LARGE SCALE GENOMIC DNA]</scope>
    <source>
        <strain evidence="6 7">NPDC001281</strain>
    </source>
</reference>
<feature type="region of interest" description="Disordered" evidence="5">
    <location>
        <begin position="176"/>
        <end position="205"/>
    </location>
</feature>
<dbReference type="SUPFAM" id="SSF110738">
    <property type="entry name" value="Glycerate kinase I"/>
    <property type="match status" value="1"/>
</dbReference>
<organism evidence="6 7">
    <name type="scientific">Microtetraspora fusca</name>
    <dbReference type="NCBI Taxonomy" id="1997"/>
    <lineage>
        <taxon>Bacteria</taxon>
        <taxon>Bacillati</taxon>
        <taxon>Actinomycetota</taxon>
        <taxon>Actinomycetes</taxon>
        <taxon>Streptosporangiales</taxon>
        <taxon>Streptosporangiaceae</taxon>
        <taxon>Microtetraspora</taxon>
    </lineage>
</organism>
<comment type="similarity">
    <text evidence="1 4">Belongs to the glycerate kinase type-1 family.</text>
</comment>
<dbReference type="InterPro" id="IPR018197">
    <property type="entry name" value="Glycerate_kinase_RE-like"/>
</dbReference>
<feature type="compositionally biased region" description="Basic and acidic residues" evidence="5">
    <location>
        <begin position="179"/>
        <end position="196"/>
    </location>
</feature>
<dbReference type="InterPro" id="IPR004381">
    <property type="entry name" value="Glycerate_kinase"/>
</dbReference>
<keyword evidence="2 4" id="KW-0808">Transferase</keyword>
<dbReference type="PANTHER" id="PTHR21599">
    <property type="entry name" value="GLYCERATE KINASE"/>
    <property type="match status" value="1"/>
</dbReference>
<evidence type="ECO:0000256" key="3">
    <source>
        <dbReference type="ARBA" id="ARBA00022777"/>
    </source>
</evidence>
<dbReference type="Gene3D" id="3.90.1510.10">
    <property type="entry name" value="Glycerate kinase, domain 2"/>
    <property type="match status" value="1"/>
</dbReference>
<keyword evidence="3 4" id="KW-0418">Kinase</keyword>
<dbReference type="EMBL" id="JBIAXI010000003">
    <property type="protein sequence ID" value="MFF4772262.1"/>
    <property type="molecule type" value="Genomic_DNA"/>
</dbReference>